<feature type="compositionally biased region" description="Acidic residues" evidence="1">
    <location>
        <begin position="54"/>
        <end position="64"/>
    </location>
</feature>
<feature type="region of interest" description="Disordered" evidence="1">
    <location>
        <begin position="54"/>
        <end position="77"/>
    </location>
</feature>
<accession>A0ABS6XNA9</accession>
<protein>
    <submittedName>
        <fullName evidence="2">Uncharacterized protein</fullName>
    </submittedName>
</protein>
<evidence type="ECO:0000313" key="3">
    <source>
        <dbReference type="Proteomes" id="UP001197214"/>
    </source>
</evidence>
<comment type="caution">
    <text evidence="2">The sequence shown here is derived from an EMBL/GenBank/DDBJ whole genome shotgun (WGS) entry which is preliminary data.</text>
</comment>
<evidence type="ECO:0000256" key="1">
    <source>
        <dbReference type="SAM" id="MobiDB-lite"/>
    </source>
</evidence>
<proteinExistence type="predicted"/>
<dbReference type="RefSeq" id="WP_219238886.1">
    <property type="nucleotide sequence ID" value="NZ_JAHWZX010000012.1"/>
</dbReference>
<dbReference type="EMBL" id="JAHWZX010000012">
    <property type="protein sequence ID" value="MBW4331689.1"/>
    <property type="molecule type" value="Genomic_DNA"/>
</dbReference>
<keyword evidence="3" id="KW-1185">Reference proteome</keyword>
<evidence type="ECO:0000313" key="2">
    <source>
        <dbReference type="EMBL" id="MBW4331689.1"/>
    </source>
</evidence>
<reference evidence="2 3" key="1">
    <citation type="submission" date="2021-07" db="EMBL/GenBank/DDBJ databases">
        <title>Stakelama flava sp. nov., a novel endophytic bacterium isolated from branch of Kandelia candel.</title>
        <authorList>
            <person name="Tuo L."/>
        </authorList>
    </citation>
    <scope>NUCLEOTIDE SEQUENCE [LARGE SCALE GENOMIC DNA]</scope>
    <source>
        <strain evidence="2 3">CBK3Z-3</strain>
    </source>
</reference>
<sequence>MPCLDSVGDARGTPRSVRNHQGEARKTMIDNFSLGLTHGLLMLAAWLLLRRDDLDSEPGPQDDADAPRKGRWGGKRA</sequence>
<organism evidence="2 3">
    <name type="scientific">Stakelama flava</name>
    <dbReference type="NCBI Taxonomy" id="2860338"/>
    <lineage>
        <taxon>Bacteria</taxon>
        <taxon>Pseudomonadati</taxon>
        <taxon>Pseudomonadota</taxon>
        <taxon>Alphaproteobacteria</taxon>
        <taxon>Sphingomonadales</taxon>
        <taxon>Sphingomonadaceae</taxon>
        <taxon>Stakelama</taxon>
    </lineage>
</organism>
<dbReference type="Proteomes" id="UP001197214">
    <property type="component" value="Unassembled WGS sequence"/>
</dbReference>
<gene>
    <name evidence="2" type="ORF">KY084_12495</name>
</gene>
<feature type="region of interest" description="Disordered" evidence="1">
    <location>
        <begin position="1"/>
        <end position="22"/>
    </location>
</feature>
<name>A0ABS6XNA9_9SPHN</name>